<dbReference type="Proteomes" id="UP000308724">
    <property type="component" value="Unassembled WGS sequence"/>
</dbReference>
<accession>A0A4T0C5L4</accession>
<evidence type="ECO:0008006" key="5">
    <source>
        <dbReference type="Google" id="ProtNLM"/>
    </source>
</evidence>
<evidence type="ECO:0000259" key="1">
    <source>
        <dbReference type="Pfam" id="PF14033"/>
    </source>
</evidence>
<dbReference type="AlphaFoldDB" id="A0A4T0C5L4"/>
<dbReference type="Pfam" id="PF14033">
    <property type="entry name" value="DUF4246"/>
    <property type="match status" value="1"/>
</dbReference>
<dbReference type="Pfam" id="PF21666">
    <property type="entry name" value="DUF4246_N"/>
    <property type="match status" value="1"/>
</dbReference>
<reference evidence="3 4" key="1">
    <citation type="submission" date="2018-10" db="EMBL/GenBank/DDBJ databases">
        <title>Fifty Aureobasidium pullulans genomes reveal a recombining polyextremotolerant generalist.</title>
        <authorList>
            <person name="Gostincar C."/>
            <person name="Turk M."/>
            <person name="Zajc J."/>
            <person name="Gunde-Cimerman N."/>
        </authorList>
    </citation>
    <scope>NUCLEOTIDE SEQUENCE [LARGE SCALE GENOMIC DNA]</scope>
    <source>
        <strain evidence="3 4">EXF-1645</strain>
    </source>
</reference>
<name>A0A4T0C5L4_AURPU</name>
<feature type="domain" description="DUF4246" evidence="1">
    <location>
        <begin position="118"/>
        <end position="584"/>
    </location>
</feature>
<sequence>MVLSPIMSSSNGTRSGLADNLKCHHFYNNAGERVFPGWGMELNLNQTGPNTCPHHHLVEEDPTSWMGTLLAVREVNMIVTMQKLMEKPEWFRKVHDDTICAKWMSEVMSQVDDFSELMWEYCVAELRDKAKTLEETGIVAPIDVDSQVVYSDTAISESTRKDLNRAVASLENVPDKHKDWHPRTRERVLDLVHPSLFPLVYGRSRVLKEGTVGLEDCMSYCGKGEVVETPVKPFSGGWSDQFQWLPCDVEFRGEEEIKIVSYINNLHPKEYPDIYRLVEKVIAKAVPLWDQVLSHTGGGPYEHNGIKRSREFVRPFKPRVEINDFRHEWLYGEYRPTGWTLGRLPGSAEEKAELQSCADAFDYRNWEKRHKDESLEREQGVDVDELEEWWRENMRVLHMPEPKPYAPREIPEEPLLDLRKEYADSGLQIIVKLANTYLSPDDPEWEGGSWHVEGLSNEHIVATAIYYFSNTNITPSHLKFRQNGSDESWFDMEYEQGDYTHLEKITGFINDQDNLVQSLGSVLCKEGRLLAFPNVLQHNVGSFKLEDNTQPGERKILALFLVDPHVRILSTSKVPPQQKHWWEKDLRENREGIEKLNTLPTELMEKVFEDVQDFPISIDEAKEIREALMEERGPIGESMIECEAQFFFCEH</sequence>
<dbReference type="InterPro" id="IPR025340">
    <property type="entry name" value="DUF4246"/>
</dbReference>
<evidence type="ECO:0000313" key="3">
    <source>
        <dbReference type="EMBL" id="TIA39812.1"/>
    </source>
</evidence>
<dbReference type="EMBL" id="QZBZ01000040">
    <property type="protein sequence ID" value="TIA39812.1"/>
    <property type="molecule type" value="Genomic_DNA"/>
</dbReference>
<evidence type="ECO:0000313" key="4">
    <source>
        <dbReference type="Proteomes" id="UP000308724"/>
    </source>
</evidence>
<dbReference type="InterPro" id="IPR049207">
    <property type="entry name" value="DUF4246_N"/>
</dbReference>
<organism evidence="3 4">
    <name type="scientific">Aureobasidium pullulans</name>
    <name type="common">Black yeast</name>
    <name type="synonym">Pullularia pullulans</name>
    <dbReference type="NCBI Taxonomy" id="5580"/>
    <lineage>
        <taxon>Eukaryota</taxon>
        <taxon>Fungi</taxon>
        <taxon>Dikarya</taxon>
        <taxon>Ascomycota</taxon>
        <taxon>Pezizomycotina</taxon>
        <taxon>Dothideomycetes</taxon>
        <taxon>Dothideomycetidae</taxon>
        <taxon>Dothideales</taxon>
        <taxon>Saccotheciaceae</taxon>
        <taxon>Aureobasidium</taxon>
    </lineage>
</organism>
<evidence type="ECO:0000259" key="2">
    <source>
        <dbReference type="Pfam" id="PF21666"/>
    </source>
</evidence>
<dbReference type="PANTHER" id="PTHR33119:SF1">
    <property type="entry name" value="FE2OG DIOXYGENASE DOMAIN-CONTAINING PROTEIN"/>
    <property type="match status" value="1"/>
</dbReference>
<comment type="caution">
    <text evidence="3">The sequence shown here is derived from an EMBL/GenBank/DDBJ whole genome shotgun (WGS) entry which is preliminary data.</text>
</comment>
<gene>
    <name evidence="3" type="ORF">D6C78_03005</name>
</gene>
<feature type="domain" description="DUF4246" evidence="2">
    <location>
        <begin position="36"/>
        <end position="106"/>
    </location>
</feature>
<dbReference type="PANTHER" id="PTHR33119">
    <property type="entry name" value="IFI3P"/>
    <property type="match status" value="1"/>
</dbReference>
<protein>
    <recommendedName>
        <fullName evidence="5">DUF1665 domain-containing protein</fullName>
    </recommendedName>
</protein>
<proteinExistence type="predicted"/>
<dbReference type="InterPro" id="IPR049192">
    <property type="entry name" value="DUF4246_C"/>
</dbReference>